<comment type="caution">
    <text evidence="2">The sequence shown here is derived from an EMBL/GenBank/DDBJ whole genome shotgun (WGS) entry which is preliminary data.</text>
</comment>
<dbReference type="InterPro" id="IPR006311">
    <property type="entry name" value="TAT_signal"/>
</dbReference>
<dbReference type="Proteomes" id="UP000291338">
    <property type="component" value="Unassembled WGS sequence"/>
</dbReference>
<accession>A0A4Q7INC5</accession>
<protein>
    <recommendedName>
        <fullName evidence="4">DUF362 domain-containing protein</fullName>
    </recommendedName>
</protein>
<evidence type="ECO:0000256" key="1">
    <source>
        <dbReference type="SAM" id="SignalP"/>
    </source>
</evidence>
<feature type="chain" id="PRO_5020958679" description="DUF362 domain-containing protein" evidence="1">
    <location>
        <begin position="34"/>
        <end position="338"/>
    </location>
</feature>
<sequence length="338" mass="37455">MEPSNNKGLSRRAFLKGTGAGMGLLASSMPSFALDNVFNNHNGAVATAQLKNAGLLEQAQTNMLFNQLTDALNFKQSETDKVLIILGQVNEKAFPYSVDHKLVSACLTRLQSKGINRKHITIAYHTPEGLANNSPLLKAIADPQTDKQFHKAQLVNVANNRDWSTLTMPKALPDLKVLAQARQADHILFLDQLTDKEGLIHSPQNGLANVLFEAQSLGKYRNRLDDLFAMRGVQEAISNKVRLLAYNASRFIAHSPESGVHMHHVHPGMLAISNDITSHQLFAENYLHSVLNNTPKLRHSAQTLNWFQSGVSRDPMTIEQIEKTMQKSGVMLKKVQLV</sequence>
<name>A0A4Q7INC5_9GAMM</name>
<proteinExistence type="predicted"/>
<gene>
    <name evidence="2" type="ORF">C1E23_10135</name>
</gene>
<reference evidence="2 3" key="1">
    <citation type="submission" date="2018-01" db="EMBL/GenBank/DDBJ databases">
        <title>Co-occurrence of chitin degradation, pigmentation and bioactivity in marine Pseudoalteromonas.</title>
        <authorList>
            <person name="Paulsen S."/>
            <person name="Gram L."/>
            <person name="Machado H."/>
        </authorList>
    </citation>
    <scope>NUCLEOTIDE SEQUENCE [LARGE SCALE GENOMIC DNA]</scope>
    <source>
        <strain evidence="2 3">S3898</strain>
    </source>
</reference>
<evidence type="ECO:0008006" key="4">
    <source>
        <dbReference type="Google" id="ProtNLM"/>
    </source>
</evidence>
<organism evidence="2 3">
    <name type="scientific">Pseudoalteromonas phenolica</name>
    <dbReference type="NCBI Taxonomy" id="161398"/>
    <lineage>
        <taxon>Bacteria</taxon>
        <taxon>Pseudomonadati</taxon>
        <taxon>Pseudomonadota</taxon>
        <taxon>Gammaproteobacteria</taxon>
        <taxon>Alteromonadales</taxon>
        <taxon>Pseudoalteromonadaceae</taxon>
        <taxon>Pseudoalteromonas</taxon>
    </lineage>
</organism>
<dbReference type="AlphaFoldDB" id="A0A4Q7INC5"/>
<dbReference type="RefSeq" id="WP_130255452.1">
    <property type="nucleotide sequence ID" value="NZ_PPSX01000034.1"/>
</dbReference>
<dbReference type="PROSITE" id="PS51318">
    <property type="entry name" value="TAT"/>
    <property type="match status" value="1"/>
</dbReference>
<feature type="signal peptide" evidence="1">
    <location>
        <begin position="1"/>
        <end position="33"/>
    </location>
</feature>
<evidence type="ECO:0000313" key="2">
    <source>
        <dbReference type="EMBL" id="RZQ53215.1"/>
    </source>
</evidence>
<evidence type="ECO:0000313" key="3">
    <source>
        <dbReference type="Proteomes" id="UP000291338"/>
    </source>
</evidence>
<keyword evidence="1" id="KW-0732">Signal</keyword>
<dbReference type="EMBL" id="PPSX01000034">
    <property type="protein sequence ID" value="RZQ53215.1"/>
    <property type="molecule type" value="Genomic_DNA"/>
</dbReference>